<accession>A0A512H7Q2</accession>
<dbReference type="Pfam" id="PF02636">
    <property type="entry name" value="Methyltransf_28"/>
    <property type="match status" value="1"/>
</dbReference>
<sequence>MAASDPPLPPADAAPPLMDALRARLQVEGTLDVETWMGLCLEAYYGQGTAIGAQGDFITAPEVSQMVGELLGLWAAVTWMGMGQPPCVHLVEAGPGRGTLMADALRALAPVPAFRAALRVHLIETSPGLRALQQTALASCGVPVSWHDRLDDVPAGPLIVLANEFLDALPVRQYRRAADGTGWHERRVAPGPAGSPTPLVFVDGPVLAEAPPLLQPAHRAARPGAVVEVCPQAHAFVDQVARRLAADTGAALFLDYGPAASGPGDTVQAMAGHAFVPVLDQPGRVDLTAHVDFQALATTARAAGARVDGVVAQGVFLCQLGLRERASALMAGATARQARDLATAVQRLVDPAAMGTHFKVMGLAALSLPRLAGF</sequence>
<dbReference type="RefSeq" id="WP_246135461.1">
    <property type="nucleotide sequence ID" value="NZ_BJZO01000037.1"/>
</dbReference>
<keyword evidence="4" id="KW-1185">Reference proteome</keyword>
<name>A0A512H7Q2_9PROT</name>
<keyword evidence="2" id="KW-0808">Transferase</keyword>
<evidence type="ECO:0000256" key="1">
    <source>
        <dbReference type="ARBA" id="ARBA00022603"/>
    </source>
</evidence>
<dbReference type="PANTHER" id="PTHR12049:SF7">
    <property type="entry name" value="PROTEIN ARGININE METHYLTRANSFERASE NDUFAF7, MITOCHONDRIAL"/>
    <property type="match status" value="1"/>
</dbReference>
<keyword evidence="1" id="KW-0489">Methyltransferase</keyword>
<reference evidence="3 4" key="1">
    <citation type="submission" date="2019-07" db="EMBL/GenBank/DDBJ databases">
        <title>Whole genome shotgun sequence of Rhodospirillum oryzae NBRC 107573.</title>
        <authorList>
            <person name="Hosoyama A."/>
            <person name="Uohara A."/>
            <person name="Ohji S."/>
            <person name="Ichikawa N."/>
        </authorList>
    </citation>
    <scope>NUCLEOTIDE SEQUENCE [LARGE SCALE GENOMIC DNA]</scope>
    <source>
        <strain evidence="3 4">NBRC 107573</strain>
    </source>
</reference>
<dbReference type="Proteomes" id="UP000321567">
    <property type="component" value="Unassembled WGS sequence"/>
</dbReference>
<gene>
    <name evidence="3" type="ORF">ROR02_15950</name>
</gene>
<dbReference type="InterPro" id="IPR029063">
    <property type="entry name" value="SAM-dependent_MTases_sf"/>
</dbReference>
<evidence type="ECO:0000313" key="4">
    <source>
        <dbReference type="Proteomes" id="UP000321567"/>
    </source>
</evidence>
<evidence type="ECO:0000256" key="2">
    <source>
        <dbReference type="ARBA" id="ARBA00022679"/>
    </source>
</evidence>
<dbReference type="EMBL" id="BJZO01000037">
    <property type="protein sequence ID" value="GEO81464.1"/>
    <property type="molecule type" value="Genomic_DNA"/>
</dbReference>
<dbReference type="Gene3D" id="3.40.50.12710">
    <property type="match status" value="1"/>
</dbReference>
<dbReference type="InterPro" id="IPR003788">
    <property type="entry name" value="NDUFAF7"/>
</dbReference>
<dbReference type="GO" id="GO:0032259">
    <property type="term" value="P:methylation"/>
    <property type="evidence" value="ECO:0007669"/>
    <property type="project" value="UniProtKB-KW"/>
</dbReference>
<dbReference type="AlphaFoldDB" id="A0A512H7Q2"/>
<organism evidence="3 4">
    <name type="scientific">Pararhodospirillum oryzae</name>
    <dbReference type="NCBI Taxonomy" id="478448"/>
    <lineage>
        <taxon>Bacteria</taxon>
        <taxon>Pseudomonadati</taxon>
        <taxon>Pseudomonadota</taxon>
        <taxon>Alphaproteobacteria</taxon>
        <taxon>Rhodospirillales</taxon>
        <taxon>Rhodospirillaceae</taxon>
        <taxon>Pararhodospirillum</taxon>
    </lineage>
</organism>
<evidence type="ECO:0000313" key="3">
    <source>
        <dbReference type="EMBL" id="GEO81464.1"/>
    </source>
</evidence>
<dbReference type="PANTHER" id="PTHR12049">
    <property type="entry name" value="PROTEIN ARGININE METHYLTRANSFERASE NDUFAF7, MITOCHONDRIAL"/>
    <property type="match status" value="1"/>
</dbReference>
<proteinExistence type="predicted"/>
<dbReference type="SUPFAM" id="SSF53335">
    <property type="entry name" value="S-adenosyl-L-methionine-dependent methyltransferases"/>
    <property type="match status" value="1"/>
</dbReference>
<dbReference type="GO" id="GO:0035243">
    <property type="term" value="F:protein-arginine omega-N symmetric methyltransferase activity"/>
    <property type="evidence" value="ECO:0007669"/>
    <property type="project" value="TreeGrafter"/>
</dbReference>
<dbReference type="InterPro" id="IPR038375">
    <property type="entry name" value="NDUFAF7_sf"/>
</dbReference>
<protein>
    <submittedName>
        <fullName evidence="3">ATP synthase subunit beta</fullName>
    </submittedName>
</protein>
<comment type="caution">
    <text evidence="3">The sequence shown here is derived from an EMBL/GenBank/DDBJ whole genome shotgun (WGS) entry which is preliminary data.</text>
</comment>